<proteinExistence type="predicted"/>
<evidence type="ECO:0000313" key="2">
    <source>
        <dbReference type="Proteomes" id="UP000037035"/>
    </source>
</evidence>
<keyword evidence="2" id="KW-1185">Reference proteome</keyword>
<dbReference type="OrthoDB" id="2507501at2759"/>
<sequence>MLVAERIHCEELGPYDIDHWMSIPTTGHLMAEVDNRPIFYYGKSWSQAFFLSTTLPNNNPPIFIGLTESQHFLVLKMKDDNLFPAAPLESKWEQIATPEAMWWKNSYLRCFELTQRLKLETGFHKFTFYL</sequence>
<dbReference type="VEuPathDB" id="FungiDB:VP01_164g8"/>
<protein>
    <submittedName>
        <fullName evidence="1">Uncharacterized protein</fullName>
    </submittedName>
</protein>
<reference evidence="1 2" key="1">
    <citation type="submission" date="2015-08" db="EMBL/GenBank/DDBJ databases">
        <title>Next Generation Sequencing and Analysis of the Genome of Puccinia sorghi L Schw, the Causal Agent of Maize Common Rust.</title>
        <authorList>
            <person name="Rochi L."/>
            <person name="Burguener G."/>
            <person name="Darino M."/>
            <person name="Turjanski A."/>
            <person name="Kreff E."/>
            <person name="Dieguez M.J."/>
            <person name="Sacco F."/>
        </authorList>
    </citation>
    <scope>NUCLEOTIDE SEQUENCE [LARGE SCALE GENOMIC DNA]</scope>
    <source>
        <strain evidence="1 2">RO10H11247</strain>
    </source>
</reference>
<accession>A0A0L6VH54</accession>
<organism evidence="1 2">
    <name type="scientific">Puccinia sorghi</name>
    <dbReference type="NCBI Taxonomy" id="27349"/>
    <lineage>
        <taxon>Eukaryota</taxon>
        <taxon>Fungi</taxon>
        <taxon>Dikarya</taxon>
        <taxon>Basidiomycota</taxon>
        <taxon>Pucciniomycotina</taxon>
        <taxon>Pucciniomycetes</taxon>
        <taxon>Pucciniales</taxon>
        <taxon>Pucciniaceae</taxon>
        <taxon>Puccinia</taxon>
    </lineage>
</organism>
<dbReference type="Proteomes" id="UP000037035">
    <property type="component" value="Unassembled WGS sequence"/>
</dbReference>
<comment type="caution">
    <text evidence="1">The sequence shown here is derived from an EMBL/GenBank/DDBJ whole genome shotgun (WGS) entry which is preliminary data.</text>
</comment>
<name>A0A0L6VH54_9BASI</name>
<dbReference type="AlphaFoldDB" id="A0A0L6VH54"/>
<gene>
    <name evidence="1" type="ORF">VP01_164g8</name>
</gene>
<dbReference type="EMBL" id="LAVV01006448">
    <property type="protein sequence ID" value="KNZ59877.1"/>
    <property type="molecule type" value="Genomic_DNA"/>
</dbReference>
<evidence type="ECO:0000313" key="1">
    <source>
        <dbReference type="EMBL" id="KNZ59877.1"/>
    </source>
</evidence>